<evidence type="ECO:0000256" key="7">
    <source>
        <dbReference type="ARBA" id="ARBA00044229"/>
    </source>
</evidence>
<evidence type="ECO:0000313" key="10">
    <source>
        <dbReference type="Proteomes" id="UP001281761"/>
    </source>
</evidence>
<dbReference type="Proteomes" id="UP001281761">
    <property type="component" value="Unassembled WGS sequence"/>
</dbReference>
<keyword evidence="3" id="KW-0963">Cytoplasm</keyword>
<dbReference type="InterPro" id="IPR051960">
    <property type="entry name" value="eIF2B_gamma"/>
</dbReference>
<comment type="caution">
    <text evidence="9">The sequence shown here is derived from an EMBL/GenBank/DDBJ whole genome shotgun (WGS) entry which is preliminary data.</text>
</comment>
<dbReference type="InterPro" id="IPR029044">
    <property type="entry name" value="Nucleotide-diphossugar_trans"/>
</dbReference>
<comment type="subunit">
    <text evidence="8">Component of the translation initiation factor 2B (eIF2B) complex which is a heterodecamer of two sets of five different subunits: alpha, beta, gamma, delta and epsilon. Subunits alpha, beta and delta comprise a regulatory subcomplex and subunits epsilon and gamma comprise a catalytic subcomplex. Within the complex, the hexameric regulatory complex resides at the center, with the two heterodimeric catalytic subcomplexes bound on opposite sides.</text>
</comment>
<evidence type="ECO:0000256" key="2">
    <source>
        <dbReference type="ARBA" id="ARBA00007878"/>
    </source>
</evidence>
<keyword evidence="10" id="KW-1185">Reference proteome</keyword>
<evidence type="ECO:0000256" key="8">
    <source>
        <dbReference type="ARBA" id="ARBA00046432"/>
    </source>
</evidence>
<organism evidence="9 10">
    <name type="scientific">Blattamonas nauphoetae</name>
    <dbReference type="NCBI Taxonomy" id="2049346"/>
    <lineage>
        <taxon>Eukaryota</taxon>
        <taxon>Metamonada</taxon>
        <taxon>Preaxostyla</taxon>
        <taxon>Oxymonadida</taxon>
        <taxon>Blattamonas</taxon>
    </lineage>
</organism>
<dbReference type="PANTHER" id="PTHR45989">
    <property type="entry name" value="TRANSLATION INITIATION FACTOR EIF-2B SUBUNIT GAMMA"/>
    <property type="match status" value="1"/>
</dbReference>
<evidence type="ECO:0000256" key="5">
    <source>
        <dbReference type="ARBA" id="ARBA00022917"/>
    </source>
</evidence>
<comment type="similarity">
    <text evidence="2">Belongs to the eIF-2B gamma/epsilon subunits family.</text>
</comment>
<reference evidence="9 10" key="1">
    <citation type="journal article" date="2022" name="bioRxiv">
        <title>Genomics of Preaxostyla Flagellates Illuminates Evolutionary Transitions and the Path Towards Mitochondrial Loss.</title>
        <authorList>
            <person name="Novak L.V.F."/>
            <person name="Treitli S.C."/>
            <person name="Pyrih J."/>
            <person name="Halakuc P."/>
            <person name="Pipaliya S.V."/>
            <person name="Vacek V."/>
            <person name="Brzon O."/>
            <person name="Soukal P."/>
            <person name="Eme L."/>
            <person name="Dacks J.B."/>
            <person name="Karnkowska A."/>
            <person name="Elias M."/>
            <person name="Hampl V."/>
        </authorList>
    </citation>
    <scope>NUCLEOTIDE SEQUENCE [LARGE SCALE GENOMIC DNA]</scope>
    <source>
        <strain evidence="9">NAU3</strain>
        <tissue evidence="9">Gut</tissue>
    </source>
</reference>
<comment type="subcellular location">
    <subcellularLocation>
        <location evidence="1">Cytoplasm</location>
        <location evidence="1">Cytosol</location>
    </subcellularLocation>
</comment>
<keyword evidence="5" id="KW-0648">Protein biosynthesis</keyword>
<evidence type="ECO:0000313" key="9">
    <source>
        <dbReference type="EMBL" id="KAK2950400.1"/>
    </source>
</evidence>
<keyword evidence="4" id="KW-0396">Initiation factor</keyword>
<sequence>MDHQKQFVVVILATRTGLGLEYSDEKIPAVLPFGEHPLLIHHLCNAIESAFLDIIVVHESGNTDVPGCIGQYQSCYSSYFHSAHIKCVEIPLEISRESATILLHIQHHIKSSCVVIEGNSAFQFPLYKLVDTHIIKGSVCTVVLKDRGEKGLPEGAIKTVIGYEESSSQLAVWMADDENYTISSDTFVKFPCIRMSPCIENIGVYAFDQSIFGIMQKHAFHTIGMELIPTLVNLQITGPSLTESASSPASSFNLYCFLLKGEMGERITSPTSLKLVQNMLKKSQLPFKKT</sequence>
<evidence type="ECO:0000256" key="4">
    <source>
        <dbReference type="ARBA" id="ARBA00022540"/>
    </source>
</evidence>
<proteinExistence type="inferred from homology"/>
<evidence type="ECO:0000256" key="6">
    <source>
        <dbReference type="ARBA" id="ARBA00044196"/>
    </source>
</evidence>
<gene>
    <name evidence="9" type="ORF">BLNAU_14641</name>
</gene>
<dbReference type="EMBL" id="JARBJD010000136">
    <property type="protein sequence ID" value="KAK2950400.1"/>
    <property type="molecule type" value="Genomic_DNA"/>
</dbReference>
<evidence type="ECO:0000256" key="3">
    <source>
        <dbReference type="ARBA" id="ARBA00022490"/>
    </source>
</evidence>
<accession>A0ABQ9XGP6</accession>
<name>A0ABQ9XGP6_9EUKA</name>
<dbReference type="Gene3D" id="3.90.550.10">
    <property type="entry name" value="Spore Coat Polysaccharide Biosynthesis Protein SpsA, Chain A"/>
    <property type="match status" value="1"/>
</dbReference>
<dbReference type="SUPFAM" id="SSF53448">
    <property type="entry name" value="Nucleotide-diphospho-sugar transferases"/>
    <property type="match status" value="1"/>
</dbReference>
<dbReference type="PANTHER" id="PTHR45989:SF1">
    <property type="entry name" value="TRANSLATION INITIATION FACTOR EIF-2B SUBUNIT GAMMA"/>
    <property type="match status" value="1"/>
</dbReference>
<evidence type="ECO:0000256" key="1">
    <source>
        <dbReference type="ARBA" id="ARBA00004514"/>
    </source>
</evidence>
<protein>
    <recommendedName>
        <fullName evidence="6">Translation initiation factor eIF2B subunit gamma</fullName>
    </recommendedName>
    <alternativeName>
        <fullName evidence="7">eIF2B GDP-GTP exchange factor subunit gamma</fullName>
    </alternativeName>
</protein>